<dbReference type="EMBL" id="VSRR010067957">
    <property type="protein sequence ID" value="MPC85296.1"/>
    <property type="molecule type" value="Genomic_DNA"/>
</dbReference>
<reference evidence="1 2" key="1">
    <citation type="submission" date="2019-05" db="EMBL/GenBank/DDBJ databases">
        <title>Another draft genome of Portunus trituberculatus and its Hox gene families provides insights of decapod evolution.</title>
        <authorList>
            <person name="Jeong J.-H."/>
            <person name="Song I."/>
            <person name="Kim S."/>
            <person name="Choi T."/>
            <person name="Kim D."/>
            <person name="Ryu S."/>
            <person name="Kim W."/>
        </authorList>
    </citation>
    <scope>NUCLEOTIDE SEQUENCE [LARGE SCALE GENOMIC DNA]</scope>
    <source>
        <tissue evidence="1">Muscle</tissue>
    </source>
</reference>
<name>A0A5B7IUF3_PORTR</name>
<evidence type="ECO:0000313" key="2">
    <source>
        <dbReference type="Proteomes" id="UP000324222"/>
    </source>
</evidence>
<keyword evidence="2" id="KW-1185">Reference proteome</keyword>
<evidence type="ECO:0000313" key="1">
    <source>
        <dbReference type="EMBL" id="MPC85296.1"/>
    </source>
</evidence>
<proteinExistence type="predicted"/>
<organism evidence="1 2">
    <name type="scientific">Portunus trituberculatus</name>
    <name type="common">Swimming crab</name>
    <name type="synonym">Neptunus trituberculatus</name>
    <dbReference type="NCBI Taxonomy" id="210409"/>
    <lineage>
        <taxon>Eukaryota</taxon>
        <taxon>Metazoa</taxon>
        <taxon>Ecdysozoa</taxon>
        <taxon>Arthropoda</taxon>
        <taxon>Crustacea</taxon>
        <taxon>Multicrustacea</taxon>
        <taxon>Malacostraca</taxon>
        <taxon>Eumalacostraca</taxon>
        <taxon>Eucarida</taxon>
        <taxon>Decapoda</taxon>
        <taxon>Pleocyemata</taxon>
        <taxon>Brachyura</taxon>
        <taxon>Eubrachyura</taxon>
        <taxon>Portunoidea</taxon>
        <taxon>Portunidae</taxon>
        <taxon>Portuninae</taxon>
        <taxon>Portunus</taxon>
    </lineage>
</organism>
<gene>
    <name evidence="1" type="ORF">E2C01_080065</name>
</gene>
<sequence length="63" mass="7001">MKSFATPPLYRRCTATVPPSANRPPPRNYCDKEVNNSALNGEAWRSGWCGLAGRNTRIHLSGR</sequence>
<protein>
    <submittedName>
        <fullName evidence="1">Uncharacterized protein</fullName>
    </submittedName>
</protein>
<dbReference type="Proteomes" id="UP000324222">
    <property type="component" value="Unassembled WGS sequence"/>
</dbReference>
<accession>A0A5B7IUF3</accession>
<dbReference type="AlphaFoldDB" id="A0A5B7IUF3"/>
<comment type="caution">
    <text evidence="1">The sequence shown here is derived from an EMBL/GenBank/DDBJ whole genome shotgun (WGS) entry which is preliminary data.</text>
</comment>